<dbReference type="STRING" id="387005.A0A183HWA6"/>
<accession>A0A183HWA6</accession>
<dbReference type="WBParaSite" id="OFLC_0001176801-mRNA-1">
    <property type="protein sequence ID" value="OFLC_0001176801-mRNA-1"/>
    <property type="gene ID" value="OFLC_0001176801"/>
</dbReference>
<dbReference type="EMBL" id="UZAJ01017460">
    <property type="protein sequence ID" value="VDO79088.1"/>
    <property type="molecule type" value="Genomic_DNA"/>
</dbReference>
<name>A0A183HWA6_9BILA</name>
<reference evidence="3" key="1">
    <citation type="submission" date="2016-06" db="UniProtKB">
        <authorList>
            <consortium name="WormBaseParasite"/>
        </authorList>
    </citation>
    <scope>IDENTIFICATION</scope>
</reference>
<dbReference type="AlphaFoldDB" id="A0A183HWA6"/>
<organism evidence="3">
    <name type="scientific">Onchocerca flexuosa</name>
    <dbReference type="NCBI Taxonomy" id="387005"/>
    <lineage>
        <taxon>Eukaryota</taxon>
        <taxon>Metazoa</taxon>
        <taxon>Ecdysozoa</taxon>
        <taxon>Nematoda</taxon>
        <taxon>Chromadorea</taxon>
        <taxon>Rhabditida</taxon>
        <taxon>Spirurina</taxon>
        <taxon>Spiruromorpha</taxon>
        <taxon>Filarioidea</taxon>
        <taxon>Onchocercidae</taxon>
        <taxon>Onchocerca</taxon>
    </lineage>
</organism>
<proteinExistence type="predicted"/>
<reference evidence="1 2" key="2">
    <citation type="submission" date="2018-11" db="EMBL/GenBank/DDBJ databases">
        <authorList>
            <consortium name="Pathogen Informatics"/>
        </authorList>
    </citation>
    <scope>NUCLEOTIDE SEQUENCE [LARGE SCALE GENOMIC DNA]</scope>
</reference>
<evidence type="ECO:0000313" key="3">
    <source>
        <dbReference type="WBParaSite" id="OFLC_0001176801-mRNA-1"/>
    </source>
</evidence>
<evidence type="ECO:0000313" key="2">
    <source>
        <dbReference type="Proteomes" id="UP000267606"/>
    </source>
</evidence>
<dbReference type="Proteomes" id="UP000267606">
    <property type="component" value="Unassembled WGS sequence"/>
</dbReference>
<gene>
    <name evidence="1" type="ORF">OFLC_LOCUS11770</name>
</gene>
<evidence type="ECO:0000313" key="1">
    <source>
        <dbReference type="EMBL" id="VDO79088.1"/>
    </source>
</evidence>
<sequence length="59" mass="6596">MKAGLVQPSSHSSDLKEERNVLFPLSISKHPAIAIEHRTINDHNNYPELLSAKLSTEKC</sequence>
<keyword evidence="2" id="KW-1185">Reference proteome</keyword>
<protein>
    <submittedName>
        <fullName evidence="1 3">Uncharacterized protein</fullName>
    </submittedName>
</protein>